<protein>
    <submittedName>
        <fullName evidence="2">Epimerase</fullName>
    </submittedName>
</protein>
<dbReference type="PANTHER" id="PTHR43245">
    <property type="entry name" value="BIFUNCTIONAL POLYMYXIN RESISTANCE PROTEIN ARNA"/>
    <property type="match status" value="1"/>
</dbReference>
<dbReference type="Proteomes" id="UP000182229">
    <property type="component" value="Unassembled WGS sequence"/>
</dbReference>
<dbReference type="AlphaFoldDB" id="A0A1L9BEU9"/>
<evidence type="ECO:0000313" key="3">
    <source>
        <dbReference type="Proteomes" id="UP000182229"/>
    </source>
</evidence>
<dbReference type="OrthoDB" id="9811496at2"/>
<dbReference type="Pfam" id="PF01370">
    <property type="entry name" value="Epimerase"/>
    <property type="match status" value="1"/>
</dbReference>
<sequence>MRVLILGITGAVARRVAMNLHARKHTVVGIDTRPWPGAPKGIEVHVEDLRKRAAEDLFRTRRPEAVVHMATVTSLRVQGEERHRINLGGTRVVFEHCQAYGVKHAVFVGRHTFYGAAPDSALYHTEDEPPKELASFPELADLVAADLYASTALWRTPELATSVLRVCYTLGPSAKGTLATFLRGRRVPLVAGYDPLFQFMHEDDVASAIVRTVEKRPRGIFNVAGPQPLPLSVIVRQAQRIGVPLPLAVLRQLIGRFGLPRLPPGALNHLKYPIVVDARSFHAATDFRHQYDEIQTVQSFLEANPPPPPHREQVRQRLETLGVMKR</sequence>
<dbReference type="PANTHER" id="PTHR43245:SF52">
    <property type="entry name" value="NAD-DEPENDENT EPIMERASE_DEHYDRATASE"/>
    <property type="match status" value="1"/>
</dbReference>
<dbReference type="SUPFAM" id="SSF51735">
    <property type="entry name" value="NAD(P)-binding Rossmann-fold domains"/>
    <property type="match status" value="1"/>
</dbReference>
<name>A0A1L9BEU9_9BACT</name>
<dbReference type="STRING" id="83449.BON30_07450"/>
<evidence type="ECO:0000313" key="2">
    <source>
        <dbReference type="EMBL" id="OJH40769.1"/>
    </source>
</evidence>
<dbReference type="Gene3D" id="3.40.50.720">
    <property type="entry name" value="NAD(P)-binding Rossmann-like Domain"/>
    <property type="match status" value="1"/>
</dbReference>
<keyword evidence="3" id="KW-1185">Reference proteome</keyword>
<reference evidence="3" key="1">
    <citation type="submission" date="2016-11" db="EMBL/GenBank/DDBJ databases">
        <authorList>
            <person name="Shukria A."/>
            <person name="Stevens D.C."/>
        </authorList>
    </citation>
    <scope>NUCLEOTIDE SEQUENCE [LARGE SCALE GENOMIC DNA]</scope>
    <source>
        <strain evidence="3">Cbfe23</strain>
    </source>
</reference>
<accession>A0A1L9BEU9</accession>
<gene>
    <name evidence="2" type="ORF">BON30_07450</name>
</gene>
<comment type="caution">
    <text evidence="2">The sequence shown here is derived from an EMBL/GenBank/DDBJ whole genome shotgun (WGS) entry which is preliminary data.</text>
</comment>
<dbReference type="InterPro" id="IPR050177">
    <property type="entry name" value="Lipid_A_modif_metabolic_enz"/>
</dbReference>
<dbReference type="CDD" id="cd05240">
    <property type="entry name" value="UDP_G4E_3_SDR_e"/>
    <property type="match status" value="1"/>
</dbReference>
<feature type="domain" description="NAD-dependent epimerase/dehydratase" evidence="1">
    <location>
        <begin position="3"/>
        <end position="224"/>
    </location>
</feature>
<dbReference type="InterPro" id="IPR036291">
    <property type="entry name" value="NAD(P)-bd_dom_sf"/>
</dbReference>
<dbReference type="RefSeq" id="WP_071897208.1">
    <property type="nucleotide sequence ID" value="NZ_MPIN01000002.1"/>
</dbReference>
<organism evidence="2 3">
    <name type="scientific">Cystobacter ferrugineus</name>
    <dbReference type="NCBI Taxonomy" id="83449"/>
    <lineage>
        <taxon>Bacteria</taxon>
        <taxon>Pseudomonadati</taxon>
        <taxon>Myxococcota</taxon>
        <taxon>Myxococcia</taxon>
        <taxon>Myxococcales</taxon>
        <taxon>Cystobacterineae</taxon>
        <taxon>Archangiaceae</taxon>
        <taxon>Cystobacter</taxon>
    </lineage>
</organism>
<reference evidence="2 3" key="2">
    <citation type="submission" date="2016-12" db="EMBL/GenBank/DDBJ databases">
        <title>Draft Genome Sequence of Cystobacter ferrugineus Strain Cbfe23.</title>
        <authorList>
            <person name="Akbar S."/>
            <person name="Dowd S.E."/>
            <person name="Stevens D.C."/>
        </authorList>
    </citation>
    <scope>NUCLEOTIDE SEQUENCE [LARGE SCALE GENOMIC DNA]</scope>
    <source>
        <strain evidence="2 3">Cbfe23</strain>
    </source>
</reference>
<evidence type="ECO:0000259" key="1">
    <source>
        <dbReference type="Pfam" id="PF01370"/>
    </source>
</evidence>
<dbReference type="InterPro" id="IPR001509">
    <property type="entry name" value="Epimerase_deHydtase"/>
</dbReference>
<proteinExistence type="predicted"/>
<dbReference type="EMBL" id="MPIN01000002">
    <property type="protein sequence ID" value="OJH40769.1"/>
    <property type="molecule type" value="Genomic_DNA"/>
</dbReference>